<evidence type="ECO:0000256" key="9">
    <source>
        <dbReference type="ARBA" id="ARBA00023065"/>
    </source>
</evidence>
<evidence type="ECO:0000256" key="2">
    <source>
        <dbReference type="ARBA" id="ARBA00022448"/>
    </source>
</evidence>
<keyword evidence="8 13" id="KW-1133">Transmembrane helix</keyword>
<dbReference type="InterPro" id="IPR011333">
    <property type="entry name" value="SKP1/BTB/POZ_sf"/>
</dbReference>
<dbReference type="Gene3D" id="1.20.120.350">
    <property type="entry name" value="Voltage-gated potassium channels. Chain C"/>
    <property type="match status" value="1"/>
</dbReference>
<keyword evidence="5" id="KW-0631">Potassium channel</keyword>
<dbReference type="GO" id="GO:0043679">
    <property type="term" value="C:axon terminus"/>
    <property type="evidence" value="ECO:0007669"/>
    <property type="project" value="TreeGrafter"/>
</dbReference>
<evidence type="ECO:0000256" key="12">
    <source>
        <dbReference type="SAM" id="MobiDB-lite"/>
    </source>
</evidence>
<dbReference type="GO" id="GO:0032590">
    <property type="term" value="C:dendrite membrane"/>
    <property type="evidence" value="ECO:0007669"/>
    <property type="project" value="TreeGrafter"/>
</dbReference>
<keyword evidence="10 13" id="KW-0472">Membrane</keyword>
<dbReference type="FunFam" id="1.20.120.350:FF:000047">
    <property type="entry name" value="Uncharacterized protein, isoform C"/>
    <property type="match status" value="1"/>
</dbReference>
<sequence length="931" mass="102342">SYPECRGIRHETYKATLKKIPATRLSRLTEALANYDPILNEYFFDRHPGVFAQILNYLPLWEAALPYGCLRPRCSKRNSNFGDWIATRRVEPCCWMTYTSHRETQETLTILDRLDLDTDKLAEEDLYKKFGLEEKFINNELNIWQRLKPKLWALFDEPYSSAAAKIVAVVSVFFIVISILSFCLKTFPGLRVPIISNETVVLDLLGNQSFAFYKHRSEPHQAFFFVECVCNSWFTFEIVTRFAVTPSKLEFLKSPVNIIDFIATLSFYMDLALNSALNADEASYEVLEFFSIIRIMRLFKLTRHISGLKILIHTFKASAKELLLLVFFLIVFIVVFAALIYYAERIQYNPDNSFDSIPIGLWWAIVTMTTVGYGDMTPKTYAGMLVGALCALTGVLTIALPVPVIVSNFSMFYSHTQARSKLPKKRRRVLPVEAVRPKAPTATLGPPGSGAKSAGGGSGGGGGSSSHVGGRRTNADKVVGGGGMGSSVLESKFNRFAVNGLESSATSPMAGREAASRPSRQYNRPESLITLTKFTSEFVQHGAGGAGSADSGRGQLREHVATLAGLMIRRALHGLHVHSDRTRDRRGSCRFCRARAALHDDLSLGGPAAQAVGVSEVQQRQGDEELSQQQHHLTNFLHDDCQAADFTGQLKIRPRSVIVLQDGVQHQDVDYAGQDAEYADGHGAQGHGEAGVDAADAPSFWHRHARCAEHYKCRSSPDAHAQCGEAAFEHEHGHLGQDADNADNEAGAAAVPPANRLQKTGAFPVDRQFLRKEDFLFFAGRAQVELTFGTAKVTGPGGFCSVCGAALAAAVVGDAAERRLPRALPTDTELRRETSARLLLRVVDSSESAPSLRKGCGCSEYSLALILDFPAVILFIMAMKASSGACCCTLFLAPHLPRQPPVWFSLRRMHSGLLRSGISTKPQMMNTAMES</sequence>
<dbReference type="GO" id="GO:0008076">
    <property type="term" value="C:voltage-gated potassium channel complex"/>
    <property type="evidence" value="ECO:0007669"/>
    <property type="project" value="InterPro"/>
</dbReference>
<keyword evidence="7" id="KW-0630">Potassium</keyword>
<dbReference type="InterPro" id="IPR005821">
    <property type="entry name" value="Ion_trans_dom"/>
</dbReference>
<evidence type="ECO:0000256" key="10">
    <source>
        <dbReference type="ARBA" id="ARBA00023136"/>
    </source>
</evidence>
<dbReference type="PRINTS" id="PR00169">
    <property type="entry name" value="KCHANNEL"/>
</dbReference>
<reference evidence="17" key="1">
    <citation type="submission" date="2016-11" db="UniProtKB">
        <authorList>
            <consortium name="WormBaseParasite"/>
        </authorList>
    </citation>
    <scope>IDENTIFICATION</scope>
</reference>
<evidence type="ECO:0000256" key="5">
    <source>
        <dbReference type="ARBA" id="ARBA00022826"/>
    </source>
</evidence>
<feature type="domain" description="Ion transport" evidence="14">
    <location>
        <begin position="165"/>
        <end position="417"/>
    </location>
</feature>
<comment type="subcellular location">
    <subcellularLocation>
        <location evidence="1">Membrane</location>
        <topology evidence="1">Multi-pass membrane protein</topology>
    </subcellularLocation>
</comment>
<feature type="transmembrane region" description="Helical" evidence="13">
    <location>
        <begin position="166"/>
        <end position="184"/>
    </location>
</feature>
<evidence type="ECO:0000256" key="6">
    <source>
        <dbReference type="ARBA" id="ARBA00022882"/>
    </source>
</evidence>
<dbReference type="Gene3D" id="1.10.287.70">
    <property type="match status" value="1"/>
</dbReference>
<dbReference type="InterPro" id="IPR028325">
    <property type="entry name" value="VG_K_chnl"/>
</dbReference>
<dbReference type="GO" id="GO:0005251">
    <property type="term" value="F:delayed rectifier potassium channel activity"/>
    <property type="evidence" value="ECO:0007669"/>
    <property type="project" value="TreeGrafter"/>
</dbReference>
<feature type="compositionally biased region" description="Gly residues" evidence="12">
    <location>
        <begin position="453"/>
        <end position="464"/>
    </location>
</feature>
<keyword evidence="11" id="KW-0407">Ion channel</keyword>
<dbReference type="InterPro" id="IPR003968">
    <property type="entry name" value="K_chnl_volt-dep_Kv"/>
</dbReference>
<dbReference type="PRINTS" id="PR01491">
    <property type="entry name" value="KVCHANNEL"/>
</dbReference>
<organism evidence="16 17">
    <name type="scientific">Macrostomum lignano</name>
    <dbReference type="NCBI Taxonomy" id="282301"/>
    <lineage>
        <taxon>Eukaryota</taxon>
        <taxon>Metazoa</taxon>
        <taxon>Spiralia</taxon>
        <taxon>Lophotrochozoa</taxon>
        <taxon>Platyhelminthes</taxon>
        <taxon>Rhabditophora</taxon>
        <taxon>Macrostomorpha</taxon>
        <taxon>Macrostomida</taxon>
        <taxon>Macrostomidae</taxon>
        <taxon>Macrostomum</taxon>
    </lineage>
</organism>
<dbReference type="GO" id="GO:0032809">
    <property type="term" value="C:neuronal cell body membrane"/>
    <property type="evidence" value="ECO:0007669"/>
    <property type="project" value="TreeGrafter"/>
</dbReference>
<evidence type="ECO:0000256" key="3">
    <source>
        <dbReference type="ARBA" id="ARBA00022538"/>
    </source>
</evidence>
<evidence type="ECO:0000256" key="1">
    <source>
        <dbReference type="ARBA" id="ARBA00004141"/>
    </source>
</evidence>
<name>A0A1I8IEF6_9PLAT</name>
<dbReference type="InterPro" id="IPR003974">
    <property type="entry name" value="K_chnl_volt-dep_Kv3"/>
</dbReference>
<dbReference type="SUPFAM" id="SSF81324">
    <property type="entry name" value="Voltage-gated potassium channels"/>
    <property type="match status" value="1"/>
</dbReference>
<feature type="transmembrane region" description="Helical" evidence="13">
    <location>
        <begin position="355"/>
        <end position="374"/>
    </location>
</feature>
<feature type="region of interest" description="Disordered" evidence="12">
    <location>
        <begin position="423"/>
        <end position="479"/>
    </location>
</feature>
<accession>A0A1I8IEF6</accession>
<dbReference type="FunFam" id="1.10.287.70:FF:000002">
    <property type="entry name" value="Potassium voltage-gated channel subfamily a member"/>
    <property type="match status" value="1"/>
</dbReference>
<keyword evidence="16" id="KW-1185">Reference proteome</keyword>
<evidence type="ECO:0000256" key="4">
    <source>
        <dbReference type="ARBA" id="ARBA00022692"/>
    </source>
</evidence>
<evidence type="ECO:0000256" key="7">
    <source>
        <dbReference type="ARBA" id="ARBA00022958"/>
    </source>
</evidence>
<keyword evidence="3" id="KW-0633">Potassium transport</keyword>
<proteinExistence type="predicted"/>
<protein>
    <submittedName>
        <fullName evidence="17">Ion_trans domain-containing protein</fullName>
    </submittedName>
</protein>
<dbReference type="Pfam" id="PF00520">
    <property type="entry name" value="Ion_trans"/>
    <property type="match status" value="1"/>
</dbReference>
<evidence type="ECO:0000313" key="16">
    <source>
        <dbReference type="Proteomes" id="UP000095280"/>
    </source>
</evidence>
<evidence type="ECO:0000259" key="15">
    <source>
        <dbReference type="Pfam" id="PF02214"/>
    </source>
</evidence>
<dbReference type="Proteomes" id="UP000095280">
    <property type="component" value="Unplaced"/>
</dbReference>
<dbReference type="PANTHER" id="PTHR11537">
    <property type="entry name" value="VOLTAGE-GATED POTASSIUM CHANNEL"/>
    <property type="match status" value="1"/>
</dbReference>
<dbReference type="AlphaFoldDB" id="A0A1I8IEF6"/>
<feature type="domain" description="Potassium channel tetramerisation-type BTB" evidence="15">
    <location>
        <begin position="7"/>
        <end position="58"/>
    </location>
</feature>
<dbReference type="PANTHER" id="PTHR11537:SF252">
    <property type="entry name" value="POTASSIUM VOLTAGE-GATED CHANNEL PROTEIN SHAW"/>
    <property type="match status" value="1"/>
</dbReference>
<dbReference type="PRINTS" id="PR01498">
    <property type="entry name" value="SHAWCHANNEL"/>
</dbReference>
<dbReference type="InterPro" id="IPR027359">
    <property type="entry name" value="Volt_channel_dom_sf"/>
</dbReference>
<evidence type="ECO:0000313" key="17">
    <source>
        <dbReference type="WBParaSite" id="maker-uti_cns_0011976-snap-gene-0.2-mRNA-1"/>
    </source>
</evidence>
<keyword evidence="6" id="KW-0851">Voltage-gated channel</keyword>
<keyword evidence="4 13" id="KW-0812">Transmembrane</keyword>
<dbReference type="SUPFAM" id="SSF54695">
    <property type="entry name" value="POZ domain"/>
    <property type="match status" value="1"/>
</dbReference>
<evidence type="ECO:0000256" key="13">
    <source>
        <dbReference type="SAM" id="Phobius"/>
    </source>
</evidence>
<dbReference type="WBParaSite" id="maker-uti_cns_0011976-snap-gene-0.2-mRNA-1">
    <property type="protein sequence ID" value="maker-uti_cns_0011976-snap-gene-0.2-mRNA-1"/>
    <property type="gene ID" value="maker-uti_cns_0011976-snap-gene-0.2"/>
</dbReference>
<keyword evidence="9" id="KW-0406">Ion transport</keyword>
<evidence type="ECO:0000256" key="11">
    <source>
        <dbReference type="ARBA" id="ARBA00023303"/>
    </source>
</evidence>
<keyword evidence="2" id="KW-0813">Transport</keyword>
<evidence type="ECO:0000256" key="8">
    <source>
        <dbReference type="ARBA" id="ARBA00022989"/>
    </source>
</evidence>
<dbReference type="GO" id="GO:0045211">
    <property type="term" value="C:postsynaptic membrane"/>
    <property type="evidence" value="ECO:0007669"/>
    <property type="project" value="TreeGrafter"/>
</dbReference>
<feature type="transmembrane region" description="Helical" evidence="13">
    <location>
        <begin position="322"/>
        <end position="343"/>
    </location>
</feature>
<dbReference type="Gene3D" id="3.30.710.10">
    <property type="entry name" value="Potassium Channel Kv1.1, Chain A"/>
    <property type="match status" value="1"/>
</dbReference>
<dbReference type="GO" id="GO:0042734">
    <property type="term" value="C:presynaptic membrane"/>
    <property type="evidence" value="ECO:0007669"/>
    <property type="project" value="TreeGrafter"/>
</dbReference>
<dbReference type="InterPro" id="IPR003131">
    <property type="entry name" value="T1-type_BTB"/>
</dbReference>
<dbReference type="Pfam" id="PF02214">
    <property type="entry name" value="BTB_2"/>
    <property type="match status" value="1"/>
</dbReference>
<dbReference type="GO" id="GO:0051260">
    <property type="term" value="P:protein homooligomerization"/>
    <property type="evidence" value="ECO:0007669"/>
    <property type="project" value="InterPro"/>
</dbReference>
<feature type="transmembrane region" description="Helical" evidence="13">
    <location>
        <begin position="381"/>
        <end position="406"/>
    </location>
</feature>
<evidence type="ECO:0000259" key="14">
    <source>
        <dbReference type="Pfam" id="PF00520"/>
    </source>
</evidence>
<dbReference type="GO" id="GO:0001508">
    <property type="term" value="P:action potential"/>
    <property type="evidence" value="ECO:0007669"/>
    <property type="project" value="TreeGrafter"/>
</dbReference>